<dbReference type="GO" id="GO:0043137">
    <property type="term" value="P:DNA replication, removal of RNA primer"/>
    <property type="evidence" value="ECO:0007669"/>
    <property type="project" value="TreeGrafter"/>
</dbReference>
<dbReference type="PROSITE" id="PS50879">
    <property type="entry name" value="RNASE_H_1"/>
    <property type="match status" value="1"/>
</dbReference>
<name>A0A5C3ND43_9AGAM</name>
<dbReference type="AlphaFoldDB" id="A0A5C3ND43"/>
<dbReference type="EMBL" id="ML213506">
    <property type="protein sequence ID" value="TFK54346.1"/>
    <property type="molecule type" value="Genomic_DNA"/>
</dbReference>
<keyword evidence="5" id="KW-1185">Reference proteome</keyword>
<dbReference type="CDD" id="cd09280">
    <property type="entry name" value="RNase_HI_eukaryote_like"/>
    <property type="match status" value="1"/>
</dbReference>
<evidence type="ECO:0000313" key="4">
    <source>
        <dbReference type="EMBL" id="TFK54346.1"/>
    </source>
</evidence>
<feature type="domain" description="RNase H type-1" evidence="3">
    <location>
        <begin position="1"/>
        <end position="108"/>
    </location>
</feature>
<dbReference type="GO" id="GO:0003676">
    <property type="term" value="F:nucleic acid binding"/>
    <property type="evidence" value="ECO:0007669"/>
    <property type="project" value="InterPro"/>
</dbReference>
<dbReference type="PANTHER" id="PTHR10642">
    <property type="entry name" value="RIBONUCLEASE H1"/>
    <property type="match status" value="1"/>
</dbReference>
<evidence type="ECO:0000259" key="3">
    <source>
        <dbReference type="PROSITE" id="PS50879"/>
    </source>
</evidence>
<comment type="similarity">
    <text evidence="1">Belongs to the RNase H family.</text>
</comment>
<sequence length="411" mass="45773">NQALRVPGEDQSNQAGELLAVVVALQIVPTFAPITFVTDSMYVIHSLTEHLGAWEDRGWVGISNSLLFQAAAYHLRCCSATTSFKWVKGHNNDPGNEAADLLAREGALKDTPADITLSVPPPFRLPGVKLSSLTQSLAYQAVRELKTKDLPLRTRSAQNLSRIQDGLLASTQTLEHEANLWLALRNSAIRPVVQQFNFKATHGAYRVGDHWAHIPGYKDRAPCPICPNLHDNLDHILEDCAIPDRDLIWSLARDLWPSAYGPWPALTYGAMIAAGKLTVTPPRRRAPDPRTTRGTTATMRPNPGASRLLRILVSESAYLIWALRCERVIQGKSHNVNSVLSRWTNAINCHLRIDYITATKICRTKRALRSVFRTWALVLKTYHPNGPPEAPQEEVLDGIRPPGFLIQQRVR</sequence>
<dbReference type="SUPFAM" id="SSF53098">
    <property type="entry name" value="Ribonuclease H-like"/>
    <property type="match status" value="1"/>
</dbReference>
<proteinExistence type="inferred from homology"/>
<dbReference type="STRING" id="5364.A0A5C3ND43"/>
<dbReference type="Pfam" id="PF00075">
    <property type="entry name" value="RNase_H"/>
    <property type="match status" value="1"/>
</dbReference>
<reference evidence="4 5" key="1">
    <citation type="journal article" date="2019" name="Nat. Ecol. Evol.">
        <title>Megaphylogeny resolves global patterns of mushroom evolution.</title>
        <authorList>
            <person name="Varga T."/>
            <person name="Krizsan K."/>
            <person name="Foldi C."/>
            <person name="Dima B."/>
            <person name="Sanchez-Garcia M."/>
            <person name="Sanchez-Ramirez S."/>
            <person name="Szollosi G.J."/>
            <person name="Szarkandi J.G."/>
            <person name="Papp V."/>
            <person name="Albert L."/>
            <person name="Andreopoulos W."/>
            <person name="Angelini C."/>
            <person name="Antonin V."/>
            <person name="Barry K.W."/>
            <person name="Bougher N.L."/>
            <person name="Buchanan P."/>
            <person name="Buyck B."/>
            <person name="Bense V."/>
            <person name="Catcheside P."/>
            <person name="Chovatia M."/>
            <person name="Cooper J."/>
            <person name="Damon W."/>
            <person name="Desjardin D."/>
            <person name="Finy P."/>
            <person name="Geml J."/>
            <person name="Haridas S."/>
            <person name="Hughes K."/>
            <person name="Justo A."/>
            <person name="Karasinski D."/>
            <person name="Kautmanova I."/>
            <person name="Kiss B."/>
            <person name="Kocsube S."/>
            <person name="Kotiranta H."/>
            <person name="LaButti K.M."/>
            <person name="Lechner B.E."/>
            <person name="Liimatainen K."/>
            <person name="Lipzen A."/>
            <person name="Lukacs Z."/>
            <person name="Mihaltcheva S."/>
            <person name="Morgado L.N."/>
            <person name="Niskanen T."/>
            <person name="Noordeloos M.E."/>
            <person name="Ohm R.A."/>
            <person name="Ortiz-Santana B."/>
            <person name="Ovrebo C."/>
            <person name="Racz N."/>
            <person name="Riley R."/>
            <person name="Savchenko A."/>
            <person name="Shiryaev A."/>
            <person name="Soop K."/>
            <person name="Spirin V."/>
            <person name="Szebenyi C."/>
            <person name="Tomsovsky M."/>
            <person name="Tulloss R.E."/>
            <person name="Uehling J."/>
            <person name="Grigoriev I.V."/>
            <person name="Vagvolgyi C."/>
            <person name="Papp T."/>
            <person name="Martin F.M."/>
            <person name="Miettinen O."/>
            <person name="Hibbett D.S."/>
            <person name="Nagy L.G."/>
        </authorList>
    </citation>
    <scope>NUCLEOTIDE SEQUENCE [LARGE SCALE GENOMIC DNA]</scope>
    <source>
        <strain evidence="4 5">OMC1185</strain>
    </source>
</reference>
<evidence type="ECO:0000256" key="1">
    <source>
        <dbReference type="ARBA" id="ARBA00005300"/>
    </source>
</evidence>
<dbReference type="InterPro" id="IPR036397">
    <property type="entry name" value="RNaseH_sf"/>
</dbReference>
<accession>A0A5C3ND43</accession>
<dbReference type="InterPro" id="IPR002156">
    <property type="entry name" value="RNaseH_domain"/>
</dbReference>
<gene>
    <name evidence="4" type="ORF">OE88DRAFT_1614215</name>
</gene>
<feature type="non-terminal residue" evidence="4">
    <location>
        <position position="1"/>
    </location>
</feature>
<evidence type="ECO:0000256" key="2">
    <source>
        <dbReference type="SAM" id="MobiDB-lite"/>
    </source>
</evidence>
<organism evidence="4 5">
    <name type="scientific">Heliocybe sulcata</name>
    <dbReference type="NCBI Taxonomy" id="5364"/>
    <lineage>
        <taxon>Eukaryota</taxon>
        <taxon>Fungi</taxon>
        <taxon>Dikarya</taxon>
        <taxon>Basidiomycota</taxon>
        <taxon>Agaricomycotina</taxon>
        <taxon>Agaricomycetes</taxon>
        <taxon>Gloeophyllales</taxon>
        <taxon>Gloeophyllaceae</taxon>
        <taxon>Heliocybe</taxon>
    </lineage>
</organism>
<dbReference type="InterPro" id="IPR012337">
    <property type="entry name" value="RNaseH-like_sf"/>
</dbReference>
<feature type="non-terminal residue" evidence="4">
    <location>
        <position position="411"/>
    </location>
</feature>
<dbReference type="InterPro" id="IPR050092">
    <property type="entry name" value="RNase_H"/>
</dbReference>
<dbReference type="GO" id="GO:0004523">
    <property type="term" value="F:RNA-DNA hybrid ribonuclease activity"/>
    <property type="evidence" value="ECO:0007669"/>
    <property type="project" value="InterPro"/>
</dbReference>
<dbReference type="PANTHER" id="PTHR10642:SF25">
    <property type="entry name" value="RNASE H TYPE-1 DOMAIN-CONTAINING PROTEIN"/>
    <property type="match status" value="1"/>
</dbReference>
<feature type="region of interest" description="Disordered" evidence="2">
    <location>
        <begin position="280"/>
        <end position="300"/>
    </location>
</feature>
<dbReference type="OrthoDB" id="3253907at2759"/>
<evidence type="ECO:0000313" key="5">
    <source>
        <dbReference type="Proteomes" id="UP000305948"/>
    </source>
</evidence>
<dbReference type="Proteomes" id="UP000305948">
    <property type="component" value="Unassembled WGS sequence"/>
</dbReference>
<dbReference type="Gene3D" id="3.30.420.10">
    <property type="entry name" value="Ribonuclease H-like superfamily/Ribonuclease H"/>
    <property type="match status" value="1"/>
</dbReference>
<protein>
    <submittedName>
        <fullName evidence="4">RnaseH-domain-containing protein</fullName>
    </submittedName>
</protein>